<evidence type="ECO:0000313" key="2">
    <source>
        <dbReference type="Proteomes" id="UP000596145"/>
    </source>
</evidence>
<sequence>MNRLGIVLSYSMKLLCVACGTPSIPGIDAIHCDNVPTRQQLRPVDELARQALPHDPTPSLDEIAAQPDVRHLGHPQPAPQHPSEPVRLIVCGSDAALSAVLTRLMRADTMWVEVAFMPTGKSLTTFGLVDAGQAVDAVAVPTPVVRNDLGTVVAGAATITNMDRRTEISGEIIVDDHVLVHHGADPAARFFGTFGARLVPMMDAPGIAAVRLTSPLEADPPSGPFAGREPEERQRLAALPVVGKQMRGAVTGLSDPTSVCTGRAVQAGGENLGVTIDGIAHPRPLTRVTFYRHLRDMQIVR</sequence>
<dbReference type="OrthoDB" id="5189801at2"/>
<reference evidence="1 2" key="1">
    <citation type="submission" date="2020-12" db="EMBL/GenBank/DDBJ databases">
        <title>FDA dAtabase for Regulatory Grade micrObial Sequences (FDA-ARGOS): Supporting development and validation of Infectious Disease Dx tests.</title>
        <authorList>
            <person name="Sproer C."/>
            <person name="Gronow S."/>
            <person name="Severitt S."/>
            <person name="Schroder I."/>
            <person name="Tallon L."/>
            <person name="Sadzewicz L."/>
            <person name="Zhao X."/>
            <person name="Boylan J."/>
            <person name="Ott S."/>
            <person name="Bowen H."/>
            <person name="Vavikolanu K."/>
            <person name="Mehta A."/>
            <person name="Aluvathingal J."/>
            <person name="Nadendla S."/>
            <person name="Lowell S."/>
            <person name="Myers T."/>
            <person name="Yan Y."/>
            <person name="Sichtig H."/>
        </authorList>
    </citation>
    <scope>NUCLEOTIDE SEQUENCE [LARGE SCALE GENOMIC DNA]</scope>
    <source>
        <strain evidence="1 2">FDAARGOS_1053</strain>
    </source>
</reference>
<dbReference type="GeneID" id="92761068"/>
<name>A0A7T4EGS5_9CORY</name>
<organism evidence="1 2">
    <name type="scientific">Corynebacterium glucuronolyticum</name>
    <dbReference type="NCBI Taxonomy" id="39791"/>
    <lineage>
        <taxon>Bacteria</taxon>
        <taxon>Bacillati</taxon>
        <taxon>Actinomycetota</taxon>
        <taxon>Actinomycetes</taxon>
        <taxon>Mycobacteriales</taxon>
        <taxon>Corynebacteriaceae</taxon>
        <taxon>Corynebacterium</taxon>
    </lineage>
</organism>
<evidence type="ECO:0000313" key="1">
    <source>
        <dbReference type="EMBL" id="QQB47122.1"/>
    </source>
</evidence>
<protein>
    <submittedName>
        <fullName evidence="1">Uncharacterized protein</fullName>
    </submittedName>
</protein>
<dbReference type="Proteomes" id="UP000596145">
    <property type="component" value="Chromosome"/>
</dbReference>
<dbReference type="RefSeq" id="WP_084037044.1">
    <property type="nucleotide sequence ID" value="NZ_CP066007.1"/>
</dbReference>
<accession>A0A7T4EGS5</accession>
<dbReference type="AlphaFoldDB" id="A0A7T4EGS5"/>
<gene>
    <name evidence="1" type="ORF">I6I10_04220</name>
</gene>
<dbReference type="EMBL" id="CP066007">
    <property type="protein sequence ID" value="QQB47122.1"/>
    <property type="molecule type" value="Genomic_DNA"/>
</dbReference>
<proteinExistence type="predicted"/>